<comment type="similarity">
    <text evidence="1">Belongs to the protease inhibitor I9 family.</text>
</comment>
<dbReference type="AlphaFoldDB" id="A0A1L9PVC1"/>
<dbReference type="Gene3D" id="3.30.70.80">
    <property type="entry name" value="Peptidase S8 propeptide/proteinase inhibitor I9"/>
    <property type="match status" value="1"/>
</dbReference>
<dbReference type="Pfam" id="PF05922">
    <property type="entry name" value="Inhibitor_I9"/>
    <property type="match status" value="1"/>
</dbReference>
<dbReference type="FunFam" id="3.30.70.80:FF:000005">
    <property type="entry name" value="Proteinase inhibitor I2B"/>
    <property type="match status" value="1"/>
</dbReference>
<reference evidence="4" key="1">
    <citation type="journal article" date="2017" name="Genome Biol.">
        <title>Comparative genomics reveals high biological diversity and specific adaptations in the industrially and medically important fungal genus Aspergillus.</title>
        <authorList>
            <person name="de Vries R.P."/>
            <person name="Riley R."/>
            <person name="Wiebenga A."/>
            <person name="Aguilar-Osorio G."/>
            <person name="Amillis S."/>
            <person name="Uchima C.A."/>
            <person name="Anderluh G."/>
            <person name="Asadollahi M."/>
            <person name="Askin M."/>
            <person name="Barry K."/>
            <person name="Battaglia E."/>
            <person name="Bayram O."/>
            <person name="Benocci T."/>
            <person name="Braus-Stromeyer S.A."/>
            <person name="Caldana C."/>
            <person name="Canovas D."/>
            <person name="Cerqueira G.C."/>
            <person name="Chen F."/>
            <person name="Chen W."/>
            <person name="Choi C."/>
            <person name="Clum A."/>
            <person name="Dos Santos R.A."/>
            <person name="Damasio A.R."/>
            <person name="Diallinas G."/>
            <person name="Emri T."/>
            <person name="Fekete E."/>
            <person name="Flipphi M."/>
            <person name="Freyberg S."/>
            <person name="Gallo A."/>
            <person name="Gournas C."/>
            <person name="Habgood R."/>
            <person name="Hainaut M."/>
            <person name="Harispe M.L."/>
            <person name="Henrissat B."/>
            <person name="Hilden K.S."/>
            <person name="Hope R."/>
            <person name="Hossain A."/>
            <person name="Karabika E."/>
            <person name="Karaffa L."/>
            <person name="Karanyi Z."/>
            <person name="Krasevec N."/>
            <person name="Kuo A."/>
            <person name="Kusch H."/>
            <person name="LaButti K."/>
            <person name="Lagendijk E.L."/>
            <person name="Lapidus A."/>
            <person name="Levasseur A."/>
            <person name="Lindquist E."/>
            <person name="Lipzen A."/>
            <person name="Logrieco A.F."/>
            <person name="MacCabe A."/>
            <person name="Maekelae M.R."/>
            <person name="Malavazi I."/>
            <person name="Melin P."/>
            <person name="Meyer V."/>
            <person name="Mielnichuk N."/>
            <person name="Miskei M."/>
            <person name="Molnar A.P."/>
            <person name="Mule G."/>
            <person name="Ngan C.Y."/>
            <person name="Orejas M."/>
            <person name="Orosz E."/>
            <person name="Ouedraogo J.P."/>
            <person name="Overkamp K.M."/>
            <person name="Park H.-S."/>
            <person name="Perrone G."/>
            <person name="Piumi F."/>
            <person name="Punt P.J."/>
            <person name="Ram A.F."/>
            <person name="Ramon A."/>
            <person name="Rauscher S."/>
            <person name="Record E."/>
            <person name="Riano-Pachon D.M."/>
            <person name="Robert V."/>
            <person name="Roehrig J."/>
            <person name="Ruller R."/>
            <person name="Salamov A."/>
            <person name="Salih N.S."/>
            <person name="Samson R.A."/>
            <person name="Sandor E."/>
            <person name="Sanguinetti M."/>
            <person name="Schuetze T."/>
            <person name="Sepcic K."/>
            <person name="Shelest E."/>
            <person name="Sherlock G."/>
            <person name="Sophianopoulou V."/>
            <person name="Squina F.M."/>
            <person name="Sun H."/>
            <person name="Susca A."/>
            <person name="Todd R.B."/>
            <person name="Tsang A."/>
            <person name="Unkles S.E."/>
            <person name="van de Wiele N."/>
            <person name="van Rossen-Uffink D."/>
            <person name="Oliveira J.V."/>
            <person name="Vesth T.C."/>
            <person name="Visser J."/>
            <person name="Yu J.-H."/>
            <person name="Zhou M."/>
            <person name="Andersen M.R."/>
            <person name="Archer D.B."/>
            <person name="Baker S.E."/>
            <person name="Benoit I."/>
            <person name="Brakhage A.A."/>
            <person name="Braus G.H."/>
            <person name="Fischer R."/>
            <person name="Frisvad J.C."/>
            <person name="Goldman G.H."/>
            <person name="Houbraken J."/>
            <person name="Oakley B."/>
            <person name="Pocsi I."/>
            <person name="Scazzocchio C."/>
            <person name="Seiboth B."/>
            <person name="vanKuyk P.A."/>
            <person name="Wortman J."/>
            <person name="Dyer P.S."/>
            <person name="Grigoriev I.V."/>
        </authorList>
    </citation>
    <scope>NUCLEOTIDE SEQUENCE [LARGE SCALE GENOMIC DNA]</scope>
    <source>
        <strain evidence="4">CBS 583.65</strain>
    </source>
</reference>
<dbReference type="Proteomes" id="UP000184073">
    <property type="component" value="Unassembled WGS sequence"/>
</dbReference>
<dbReference type="GO" id="GO:0004866">
    <property type="term" value="F:endopeptidase inhibitor activity"/>
    <property type="evidence" value="ECO:0007669"/>
    <property type="project" value="TreeGrafter"/>
</dbReference>
<accession>A0A1L9PVC1</accession>
<proteinExistence type="inferred from homology"/>
<dbReference type="RefSeq" id="XP_040671262.1">
    <property type="nucleotide sequence ID" value="XM_040817921.1"/>
</dbReference>
<sequence>MPKYIVSFKRDSPEDTVQQVKDQIRDSGGNITHEYTLIRAIAVELPEVSAMSAQVLDSHPHVERVEEDGVLKTQ</sequence>
<dbReference type="OrthoDB" id="5518345at2759"/>
<dbReference type="PANTHER" id="PTHR28288">
    <property type="entry name" value="PROTEASE B INHIBITOR 2"/>
    <property type="match status" value="1"/>
</dbReference>
<dbReference type="GeneID" id="63733432"/>
<dbReference type="InterPro" id="IPR010259">
    <property type="entry name" value="S8pro/Inhibitor_I9"/>
</dbReference>
<keyword evidence="4" id="KW-1185">Reference proteome</keyword>
<protein>
    <recommendedName>
        <fullName evidence="2">Inhibitor I9 domain-containing protein</fullName>
    </recommendedName>
</protein>
<evidence type="ECO:0000259" key="2">
    <source>
        <dbReference type="Pfam" id="PF05922"/>
    </source>
</evidence>
<evidence type="ECO:0000313" key="4">
    <source>
        <dbReference type="Proteomes" id="UP000184073"/>
    </source>
</evidence>
<evidence type="ECO:0000313" key="3">
    <source>
        <dbReference type="EMBL" id="OJJ05500.1"/>
    </source>
</evidence>
<name>A0A1L9PVC1_ASPVE</name>
<gene>
    <name evidence="3" type="ORF">ASPVEDRAFT_86845</name>
</gene>
<dbReference type="PANTHER" id="PTHR28288:SF2">
    <property type="entry name" value="PROTEASE B INHIBITOR 2"/>
    <property type="match status" value="1"/>
</dbReference>
<dbReference type="EMBL" id="KV878133">
    <property type="protein sequence ID" value="OJJ05500.1"/>
    <property type="molecule type" value="Genomic_DNA"/>
</dbReference>
<dbReference type="InterPro" id="IPR052471">
    <property type="entry name" value="PBI_I9"/>
</dbReference>
<dbReference type="SUPFAM" id="SSF54897">
    <property type="entry name" value="Protease propeptides/inhibitors"/>
    <property type="match status" value="1"/>
</dbReference>
<dbReference type="STRING" id="1036611.A0A1L9PVC1"/>
<feature type="domain" description="Inhibitor I9" evidence="2">
    <location>
        <begin position="3"/>
        <end position="73"/>
    </location>
</feature>
<dbReference type="VEuPathDB" id="FungiDB:ASPVEDRAFT_86845"/>
<dbReference type="GO" id="GO:0042144">
    <property type="term" value="P:vacuole fusion, non-autophagic"/>
    <property type="evidence" value="ECO:0007669"/>
    <property type="project" value="TreeGrafter"/>
</dbReference>
<organism evidence="3 4">
    <name type="scientific">Aspergillus versicolor CBS 583.65</name>
    <dbReference type="NCBI Taxonomy" id="1036611"/>
    <lineage>
        <taxon>Eukaryota</taxon>
        <taxon>Fungi</taxon>
        <taxon>Dikarya</taxon>
        <taxon>Ascomycota</taxon>
        <taxon>Pezizomycotina</taxon>
        <taxon>Eurotiomycetes</taxon>
        <taxon>Eurotiomycetidae</taxon>
        <taxon>Eurotiales</taxon>
        <taxon>Aspergillaceae</taxon>
        <taxon>Aspergillus</taxon>
        <taxon>Aspergillus subgen. Nidulantes</taxon>
    </lineage>
</organism>
<evidence type="ECO:0000256" key="1">
    <source>
        <dbReference type="ARBA" id="ARBA00038069"/>
    </source>
</evidence>
<dbReference type="InterPro" id="IPR037045">
    <property type="entry name" value="S8pro/Inhibitor_I9_sf"/>
</dbReference>